<evidence type="ECO:0000313" key="1">
    <source>
        <dbReference type="EMBL" id="MFD1344198.1"/>
    </source>
</evidence>
<evidence type="ECO:0000313" key="2">
    <source>
        <dbReference type="Proteomes" id="UP001597135"/>
    </source>
</evidence>
<proteinExistence type="predicted"/>
<sequence length="54" mass="6019">MSEASDRLNCALSLLGRLKAGAPERVRGNLDVFHPDTAELMLGYAFGDIVRREW</sequence>
<protein>
    <submittedName>
        <fullName evidence="1">Uncharacterized protein</fullName>
    </submittedName>
</protein>
<name>A0ABW3ZMN2_9RHOB</name>
<dbReference type="EMBL" id="JBHTMU010000041">
    <property type="protein sequence ID" value="MFD1344198.1"/>
    <property type="molecule type" value="Genomic_DNA"/>
</dbReference>
<dbReference type="RefSeq" id="WP_386805786.1">
    <property type="nucleotide sequence ID" value="NZ_JBHTMU010000041.1"/>
</dbReference>
<comment type="caution">
    <text evidence="1">The sequence shown here is derived from an EMBL/GenBank/DDBJ whole genome shotgun (WGS) entry which is preliminary data.</text>
</comment>
<dbReference type="Proteomes" id="UP001597135">
    <property type="component" value="Unassembled WGS sequence"/>
</dbReference>
<organism evidence="1 2">
    <name type="scientific">Litorisediminicola beolgyonensis</name>
    <dbReference type="NCBI Taxonomy" id="1173614"/>
    <lineage>
        <taxon>Bacteria</taxon>
        <taxon>Pseudomonadati</taxon>
        <taxon>Pseudomonadota</taxon>
        <taxon>Alphaproteobacteria</taxon>
        <taxon>Rhodobacterales</taxon>
        <taxon>Paracoccaceae</taxon>
        <taxon>Litorisediminicola</taxon>
    </lineage>
</organism>
<accession>A0ABW3ZMN2</accession>
<reference evidence="2" key="1">
    <citation type="journal article" date="2019" name="Int. J. Syst. Evol. Microbiol.">
        <title>The Global Catalogue of Microorganisms (GCM) 10K type strain sequencing project: providing services to taxonomists for standard genome sequencing and annotation.</title>
        <authorList>
            <consortium name="The Broad Institute Genomics Platform"/>
            <consortium name="The Broad Institute Genome Sequencing Center for Infectious Disease"/>
            <person name="Wu L."/>
            <person name="Ma J."/>
        </authorList>
    </citation>
    <scope>NUCLEOTIDE SEQUENCE [LARGE SCALE GENOMIC DNA]</scope>
    <source>
        <strain evidence="2">CCUG 62953</strain>
    </source>
</reference>
<gene>
    <name evidence="1" type="ORF">ACFQ4E_17335</name>
</gene>
<keyword evidence="2" id="KW-1185">Reference proteome</keyword>